<keyword evidence="3" id="KW-0804">Transcription</keyword>
<gene>
    <name evidence="5" type="ORF">SAMN03003324_00549</name>
</gene>
<accession>A0A1I2API8</accession>
<dbReference type="Proteomes" id="UP000183129">
    <property type="component" value="Unassembled WGS sequence"/>
</dbReference>
<dbReference type="PANTHER" id="PTHR43280:SF32">
    <property type="entry name" value="TRANSCRIPTIONAL REGULATORY PROTEIN"/>
    <property type="match status" value="1"/>
</dbReference>
<sequence>MISRASKLDWIAGDICFLKFAYVNQLPYAIFTLSADRTVSKKTKFIPVNTIAASFDIGIAIERTYFGNSEAISSDSPKETKQSHREDRHSFFILESGTIALEVDFQEYKIESSSVIYMHPDQIHRVLEFKEMTVTSLGINNENLNPEYIKLLEKLIPARLLVLNQEAFNLIAETSSLCIKFFERKNDKLYQSLLKDCCNTLVALIVSEYLAAVKSTEVHSRFKVISDAFKSLLESNFLSIKSPSGFAQKLNITTPYLNECVRNSTGHPVSYHIHQRVILEAKRLLYHSNKSVKEIAAELGYDDYPYFSRLFTKVTGMTASTFRKKNLE</sequence>
<dbReference type="STRING" id="34086.SAMN04488084_101122"/>
<proteinExistence type="predicted"/>
<dbReference type="PANTHER" id="PTHR43280">
    <property type="entry name" value="ARAC-FAMILY TRANSCRIPTIONAL REGULATOR"/>
    <property type="match status" value="1"/>
</dbReference>
<evidence type="ECO:0000259" key="4">
    <source>
        <dbReference type="PROSITE" id="PS01124"/>
    </source>
</evidence>
<evidence type="ECO:0000313" key="5">
    <source>
        <dbReference type="EMBL" id="SFE45914.1"/>
    </source>
</evidence>
<dbReference type="EMBL" id="FONS01000001">
    <property type="protein sequence ID" value="SFE45914.1"/>
    <property type="molecule type" value="Genomic_DNA"/>
</dbReference>
<evidence type="ECO:0000256" key="3">
    <source>
        <dbReference type="ARBA" id="ARBA00023163"/>
    </source>
</evidence>
<dbReference type="InterPro" id="IPR037923">
    <property type="entry name" value="HTH-like"/>
</dbReference>
<dbReference type="SUPFAM" id="SSF46689">
    <property type="entry name" value="Homeodomain-like"/>
    <property type="match status" value="1"/>
</dbReference>
<dbReference type="PROSITE" id="PS01124">
    <property type="entry name" value="HTH_ARAC_FAMILY_2"/>
    <property type="match status" value="1"/>
</dbReference>
<organism evidence="5 6">
    <name type="scientific">Pedobacter antarcticus</name>
    <dbReference type="NCBI Taxonomy" id="34086"/>
    <lineage>
        <taxon>Bacteria</taxon>
        <taxon>Pseudomonadati</taxon>
        <taxon>Bacteroidota</taxon>
        <taxon>Sphingobacteriia</taxon>
        <taxon>Sphingobacteriales</taxon>
        <taxon>Sphingobacteriaceae</taxon>
        <taxon>Pedobacter</taxon>
    </lineage>
</organism>
<dbReference type="GO" id="GO:0003700">
    <property type="term" value="F:DNA-binding transcription factor activity"/>
    <property type="evidence" value="ECO:0007669"/>
    <property type="project" value="InterPro"/>
</dbReference>
<reference evidence="5 6" key="1">
    <citation type="submission" date="2016-10" db="EMBL/GenBank/DDBJ databases">
        <authorList>
            <person name="de Groot N.N."/>
        </authorList>
    </citation>
    <scope>NUCLEOTIDE SEQUENCE [LARGE SCALE GENOMIC DNA]</scope>
    <source>
        <strain evidence="5 6">ATCC 51969</strain>
    </source>
</reference>
<dbReference type="SMART" id="SM00342">
    <property type="entry name" value="HTH_ARAC"/>
    <property type="match status" value="1"/>
</dbReference>
<protein>
    <submittedName>
        <fullName evidence="5">AraC-type DNA-binding protein</fullName>
    </submittedName>
</protein>
<evidence type="ECO:0000256" key="1">
    <source>
        <dbReference type="ARBA" id="ARBA00023015"/>
    </source>
</evidence>
<name>A0A1I2API8_9SPHI</name>
<dbReference type="Gene3D" id="1.10.10.60">
    <property type="entry name" value="Homeodomain-like"/>
    <property type="match status" value="1"/>
</dbReference>
<keyword evidence="2 5" id="KW-0238">DNA-binding</keyword>
<dbReference type="GO" id="GO:0043565">
    <property type="term" value="F:sequence-specific DNA binding"/>
    <property type="evidence" value="ECO:0007669"/>
    <property type="project" value="InterPro"/>
</dbReference>
<keyword evidence="1" id="KW-0805">Transcription regulation</keyword>
<dbReference type="InterPro" id="IPR018060">
    <property type="entry name" value="HTH_AraC"/>
</dbReference>
<dbReference type="AlphaFoldDB" id="A0A1I2API8"/>
<dbReference type="SUPFAM" id="SSF51215">
    <property type="entry name" value="Regulatory protein AraC"/>
    <property type="match status" value="1"/>
</dbReference>
<evidence type="ECO:0000256" key="2">
    <source>
        <dbReference type="ARBA" id="ARBA00023125"/>
    </source>
</evidence>
<dbReference type="Pfam" id="PF12833">
    <property type="entry name" value="HTH_18"/>
    <property type="match status" value="1"/>
</dbReference>
<evidence type="ECO:0000313" key="6">
    <source>
        <dbReference type="Proteomes" id="UP000183129"/>
    </source>
</evidence>
<feature type="domain" description="HTH araC/xylS-type" evidence="4">
    <location>
        <begin position="227"/>
        <end position="325"/>
    </location>
</feature>
<dbReference type="InterPro" id="IPR009057">
    <property type="entry name" value="Homeodomain-like_sf"/>
</dbReference>